<evidence type="ECO:0000313" key="2">
    <source>
        <dbReference type="Proteomes" id="UP000076837"/>
    </source>
</evidence>
<dbReference type="EMBL" id="JYNV01000151">
    <property type="protein sequence ID" value="KZM24861.1"/>
    <property type="molecule type" value="Genomic_DNA"/>
</dbReference>
<sequence length="249" mass="27506">MTRRIVYAVGLVLTLACAAMTVASIAMPRWVSYSPNGEREYSYGLHSRCSTKTGHCVPFPRTSDCDKDASFCNLWRTVGFLMSFGVVVELCTLVSFVVIMSGGVQRRVQGWGVVVGVLLFSAFIQSAGMAVVSYVFDNDARFFSGFHLDSSWSMCTASWTLLVATALAITASAFYLPAEGDYDFIPDFDIEPDDQLLSRVTAWDNGYKGIGFQYTNDPPERDPDMMSIASFQSRQSISNSVRSPSMSRR</sequence>
<dbReference type="Gene3D" id="1.20.140.150">
    <property type="match status" value="1"/>
</dbReference>
<accession>A0A163GHR1</accession>
<gene>
    <name evidence="1" type="ORF">ST47_g4001</name>
</gene>
<name>A0A163GHR1_DIDRA</name>
<protein>
    <submittedName>
        <fullName evidence="1">Uncharacterized protein</fullName>
    </submittedName>
</protein>
<dbReference type="OrthoDB" id="61370at2759"/>
<proteinExistence type="predicted"/>
<evidence type="ECO:0000313" key="1">
    <source>
        <dbReference type="EMBL" id="KZM24861.1"/>
    </source>
</evidence>
<reference evidence="1 2" key="1">
    <citation type="journal article" date="2016" name="Sci. Rep.">
        <title>Draft genome sequencing and secretome analysis of fungal phytopathogen Ascochyta rabiei provides insight into the necrotrophic effector repertoire.</title>
        <authorList>
            <person name="Verma S."/>
            <person name="Gazara R.K."/>
            <person name="Nizam S."/>
            <person name="Parween S."/>
            <person name="Chattopadhyay D."/>
            <person name="Verma P.K."/>
        </authorList>
    </citation>
    <scope>NUCLEOTIDE SEQUENCE [LARGE SCALE GENOMIC DNA]</scope>
    <source>
        <strain evidence="1 2">ArDII</strain>
    </source>
</reference>
<dbReference type="AlphaFoldDB" id="A0A163GHR1"/>
<dbReference type="PROSITE" id="PS51257">
    <property type="entry name" value="PROKAR_LIPOPROTEIN"/>
    <property type="match status" value="1"/>
</dbReference>
<comment type="caution">
    <text evidence="1">The sequence shown here is derived from an EMBL/GenBank/DDBJ whole genome shotgun (WGS) entry which is preliminary data.</text>
</comment>
<dbReference type="Proteomes" id="UP000076837">
    <property type="component" value="Unassembled WGS sequence"/>
</dbReference>
<keyword evidence="2" id="KW-1185">Reference proteome</keyword>
<organism evidence="1 2">
    <name type="scientific">Didymella rabiei</name>
    <name type="common">Chickpea ascochyta blight fungus</name>
    <name type="synonym">Mycosphaerella rabiei</name>
    <dbReference type="NCBI Taxonomy" id="5454"/>
    <lineage>
        <taxon>Eukaryota</taxon>
        <taxon>Fungi</taxon>
        <taxon>Dikarya</taxon>
        <taxon>Ascomycota</taxon>
        <taxon>Pezizomycotina</taxon>
        <taxon>Dothideomycetes</taxon>
        <taxon>Pleosporomycetidae</taxon>
        <taxon>Pleosporales</taxon>
        <taxon>Pleosporineae</taxon>
        <taxon>Didymellaceae</taxon>
        <taxon>Ascochyta</taxon>
    </lineage>
</organism>